<keyword evidence="5" id="KW-1185">Reference proteome</keyword>
<dbReference type="CDD" id="cd00064">
    <property type="entry name" value="FU"/>
    <property type="match status" value="1"/>
</dbReference>
<organism evidence="4 5">
    <name type="scientific">Paramecium tetraurelia</name>
    <dbReference type="NCBI Taxonomy" id="5888"/>
    <lineage>
        <taxon>Eukaryota</taxon>
        <taxon>Sar</taxon>
        <taxon>Alveolata</taxon>
        <taxon>Ciliophora</taxon>
        <taxon>Intramacronucleata</taxon>
        <taxon>Oligohymenophorea</taxon>
        <taxon>Peniculida</taxon>
        <taxon>Parameciidae</taxon>
        <taxon>Paramecium</taxon>
    </lineage>
</organism>
<evidence type="ECO:0000313" key="5">
    <source>
        <dbReference type="Proteomes" id="UP000000600"/>
    </source>
</evidence>
<dbReference type="InterPro" id="IPR002049">
    <property type="entry name" value="LE_dom"/>
</dbReference>
<dbReference type="KEGG" id="ptm:GSPATT00038652001"/>
<evidence type="ECO:0000256" key="1">
    <source>
        <dbReference type="ARBA" id="ARBA00022536"/>
    </source>
</evidence>
<reference evidence="4 5" key="1">
    <citation type="journal article" date="2006" name="Nature">
        <title>Global trends of whole-genome duplications revealed by the ciliate Paramecium tetraurelia.</title>
        <authorList>
            <consortium name="Genoscope"/>
            <person name="Aury J.-M."/>
            <person name="Jaillon O."/>
            <person name="Duret L."/>
            <person name="Noel B."/>
            <person name="Jubin C."/>
            <person name="Porcel B.M."/>
            <person name="Segurens B."/>
            <person name="Daubin V."/>
            <person name="Anthouard V."/>
            <person name="Aiach N."/>
            <person name="Arnaiz O."/>
            <person name="Billaut A."/>
            <person name="Beisson J."/>
            <person name="Blanc I."/>
            <person name="Bouhouche K."/>
            <person name="Camara F."/>
            <person name="Duharcourt S."/>
            <person name="Guigo R."/>
            <person name="Gogendeau D."/>
            <person name="Katinka M."/>
            <person name="Keller A.-M."/>
            <person name="Kissmehl R."/>
            <person name="Klotz C."/>
            <person name="Koll F."/>
            <person name="Le Moue A."/>
            <person name="Lepere C."/>
            <person name="Malinsky S."/>
            <person name="Nowacki M."/>
            <person name="Nowak J.K."/>
            <person name="Plattner H."/>
            <person name="Poulain J."/>
            <person name="Ruiz F."/>
            <person name="Serrano V."/>
            <person name="Zagulski M."/>
            <person name="Dessen P."/>
            <person name="Betermier M."/>
            <person name="Weissenbach J."/>
            <person name="Scarpelli C."/>
            <person name="Schachter V."/>
            <person name="Sperling L."/>
            <person name="Meyer E."/>
            <person name="Cohen J."/>
            <person name="Wincker P."/>
        </authorList>
    </citation>
    <scope>NUCLEOTIDE SEQUENCE [LARGE SCALE GENOMIC DNA]</scope>
    <source>
        <strain evidence="4 5">Stock d4-2</strain>
    </source>
</reference>
<evidence type="ECO:0000256" key="2">
    <source>
        <dbReference type="SAM" id="Phobius"/>
    </source>
</evidence>
<dbReference type="OrthoDB" id="318003at2759"/>
<feature type="transmembrane region" description="Helical" evidence="2">
    <location>
        <begin position="174"/>
        <end position="191"/>
    </location>
</feature>
<gene>
    <name evidence="4" type="ORF">GSPATT00038652001</name>
</gene>
<name>A0CLR0_PARTE</name>
<dbReference type="AlphaFoldDB" id="A0CLR0"/>
<dbReference type="PROSITE" id="PS01248">
    <property type="entry name" value="EGF_LAM_1"/>
    <property type="match status" value="1"/>
</dbReference>
<keyword evidence="1" id="KW-0245">EGF-like domain</keyword>
<proteinExistence type="predicted"/>
<feature type="transmembrane region" description="Helical" evidence="2">
    <location>
        <begin position="24"/>
        <end position="40"/>
    </location>
</feature>
<feature type="domain" description="Laminin EGF-like" evidence="3">
    <location>
        <begin position="819"/>
        <end position="854"/>
    </location>
</feature>
<dbReference type="InParanoid" id="A0CLR0"/>
<dbReference type="HOGENOM" id="CLU_011591_0_0_1"/>
<keyword evidence="2" id="KW-1133">Transmembrane helix</keyword>
<dbReference type="Proteomes" id="UP000000600">
    <property type="component" value="Unassembled WGS sequence"/>
</dbReference>
<accession>A0CLR0</accession>
<dbReference type="InterPro" id="IPR006212">
    <property type="entry name" value="Furin_repeat"/>
</dbReference>
<keyword evidence="2" id="KW-0812">Transmembrane</keyword>
<keyword evidence="2" id="KW-0472">Membrane</keyword>
<dbReference type="GeneID" id="5024908"/>
<evidence type="ECO:0000259" key="3">
    <source>
        <dbReference type="PROSITE" id="PS01248"/>
    </source>
</evidence>
<evidence type="ECO:0000313" key="4">
    <source>
        <dbReference type="EMBL" id="CAK71727.1"/>
    </source>
</evidence>
<sequence>MLVVLGLERGVDMFPLLIQYKLEQLVYLIVVVFICLEYRIRQAMNYILFIMNVLIMRIKQSRNIFYFLIGKLEVLKKRIQQIIPNYEFVWYFKGFLYKSCKITKSYYIYQMEWSKYIKKQYHQSFQLKNKTITQQLEVISLYPKIFPFNFLKEISFPIFQEKLCIFRIVFHKPLIILFTSSILTITFIVSVNKVQQPAQQIIYEFVSQQSNCQEFLFSGWIKIQEIYSSDDEFDFQFMRLSGNFQHQKLIGQNLCAFQLFYKISSSQNQIIITTYSYTFPAVDIDFSSNPFLKSEVIDVGSDIKLWHYLFVKKLENSILVSITFYKGFDKEEFNIKLDVLQFNKVQFKLSYGNLLQSSSNYLTISIVGFQFFNCLGYEEPSASCHPTCQECDGPTKDDCLTCFQESNRSYLPDYKQCICEYGTIDMDNQCVSYEFLNLRLNQEKLLKEECKYGFFEFEGDCQQCPSIINKNVITCLECVQNPKKWAQTLICQTTLYTDQEGNVSQQLQDDKKYYTFVGNDLQYCPDCKIIVTPSYDLIEKLDQFKDFCLTSQSINENCYSCGLKCKSCQILQTNLICLTDEIIPFPQYQSCEPPNYYNFQQNCVACKIKHCLYCFNYFASDPTKTTLGALDVYSFNDEKIKDGSYSLIDEETIEGCAQCADKYIYDFTIKECIVKKPSQQNCLRSYINFQKEEICTLSANDDFTIALEIQNCESHILNCKQCIKTPQSTLKCLLCEDYKMLSTLTGVCSACEKSFSKQCLLENGLDPWKWIVQGFTNQFLPTKPIFSKFIMIPNTLIIECIPGYKKIKNECFVPCDQTCSECKETDNGFQCSKCKQNYYQDPIRNYSDGNCFQCSSLCQVCEIRPNEEINQINPYFITTPENTIYTYKCLQQVPQEQIQIDPNFQIAQYCYQNNCDNNLEIFHVNYYLIQDTY</sequence>
<protein>
    <recommendedName>
        <fullName evidence="3">Laminin EGF-like domain-containing protein</fullName>
    </recommendedName>
</protein>
<dbReference type="EMBL" id="CT868101">
    <property type="protein sequence ID" value="CAK71727.1"/>
    <property type="molecule type" value="Genomic_DNA"/>
</dbReference>
<dbReference type="RefSeq" id="XP_001439124.1">
    <property type="nucleotide sequence ID" value="XM_001439087.1"/>
</dbReference>